<dbReference type="Proteomes" id="UP000825598">
    <property type="component" value="Chromosome"/>
</dbReference>
<accession>A0ACD1FIL7</accession>
<evidence type="ECO:0000313" key="1">
    <source>
        <dbReference type="EMBL" id="QZH66923.1"/>
    </source>
</evidence>
<keyword evidence="2" id="KW-1185">Reference proteome</keyword>
<organism evidence="1 2">
    <name type="scientific">Mycolicibacterium farcinogenes</name>
    <name type="common">Mycobacterium farcinogenes</name>
    <dbReference type="NCBI Taxonomy" id="1802"/>
    <lineage>
        <taxon>Bacteria</taxon>
        <taxon>Bacillati</taxon>
        <taxon>Actinomycetota</taxon>
        <taxon>Actinomycetes</taxon>
        <taxon>Mycobacteriales</taxon>
        <taxon>Mycobacteriaceae</taxon>
        <taxon>Mycolicibacterium</taxon>
    </lineage>
</organism>
<sequence>MPTPDRYRLAVLAAVTTAPDEIRGEMIEELRHQRKMENRFYWVEVCTLVFVALLVVFVAGVAAVLISGGSYVAGALTVCADLIGVAGIALGRSYFIGQSRDSSKPELKPKAKAKT</sequence>
<reference evidence="1" key="1">
    <citation type="submission" date="2021-07" db="EMBL/GenBank/DDBJ databases">
        <title>Complete Genome Sequences of Mycobacterium farcinogenes Isolated from Clinical Specimens from Patients in Thailand.</title>
        <authorList>
            <person name="Sodsai P."/>
        </authorList>
    </citation>
    <scope>NUCLEOTIDE SEQUENCE</scope>
    <source>
        <strain evidence="1">BKK/CU-MFGFA-001</strain>
    </source>
</reference>
<protein>
    <submittedName>
        <fullName evidence="1">Uncharacterized protein</fullName>
    </submittedName>
</protein>
<name>A0ACD1FIL7_MYCFR</name>
<proteinExistence type="predicted"/>
<dbReference type="EMBL" id="CP081673">
    <property type="protein sequence ID" value="QZH66923.1"/>
    <property type="molecule type" value="Genomic_DNA"/>
</dbReference>
<gene>
    <name evidence="1" type="ORF">K6L26_04360</name>
</gene>
<evidence type="ECO:0000313" key="2">
    <source>
        <dbReference type="Proteomes" id="UP000825598"/>
    </source>
</evidence>